<dbReference type="EMBL" id="OC917360">
    <property type="protein sequence ID" value="CAD7646835.1"/>
    <property type="molecule type" value="Genomic_DNA"/>
</dbReference>
<dbReference type="OrthoDB" id="10251136at2759"/>
<organism evidence="2">
    <name type="scientific">Oppiella nova</name>
    <dbReference type="NCBI Taxonomy" id="334625"/>
    <lineage>
        <taxon>Eukaryota</taxon>
        <taxon>Metazoa</taxon>
        <taxon>Ecdysozoa</taxon>
        <taxon>Arthropoda</taxon>
        <taxon>Chelicerata</taxon>
        <taxon>Arachnida</taxon>
        <taxon>Acari</taxon>
        <taxon>Acariformes</taxon>
        <taxon>Sarcoptiformes</taxon>
        <taxon>Oribatida</taxon>
        <taxon>Brachypylina</taxon>
        <taxon>Oppioidea</taxon>
        <taxon>Oppiidae</taxon>
        <taxon>Oppiella</taxon>
    </lineage>
</organism>
<gene>
    <name evidence="2" type="ORF">ONB1V03_LOCUS5932</name>
</gene>
<sequence length="176" mass="20930">MLVKVKHFGLSVYVLVFNIINTIIWRLISLLNYKIMDNRDNDENTDIDLLIKQRQHHKKSFDIISRALKIDEKIDDQNIEQKRIVIEMYSKGIEELEEGIGIDLSGVTGEEGERARKLQLKMNNNLLMVRERRERLGMQSLSHFLRFINSCPKRWETTFKSKNFHKINETSKWINQ</sequence>
<dbReference type="Gene3D" id="1.20.58.80">
    <property type="entry name" value="Phosphotransferase system, lactose/cellobiose-type IIA subunit"/>
    <property type="match status" value="1"/>
</dbReference>
<name>A0A7R9LS26_9ACAR</name>
<keyword evidence="1" id="KW-1133">Transmembrane helix</keyword>
<dbReference type="AlphaFoldDB" id="A0A7R9LS26"/>
<evidence type="ECO:0000256" key="1">
    <source>
        <dbReference type="SAM" id="Phobius"/>
    </source>
</evidence>
<dbReference type="EMBL" id="CAJPVJ010002535">
    <property type="protein sequence ID" value="CAG2166409.1"/>
    <property type="molecule type" value="Genomic_DNA"/>
</dbReference>
<keyword evidence="1" id="KW-0812">Transmembrane</keyword>
<reference evidence="2" key="1">
    <citation type="submission" date="2020-11" db="EMBL/GenBank/DDBJ databases">
        <authorList>
            <person name="Tran Van P."/>
        </authorList>
    </citation>
    <scope>NUCLEOTIDE SEQUENCE</scope>
</reference>
<evidence type="ECO:0000313" key="3">
    <source>
        <dbReference type="Proteomes" id="UP000728032"/>
    </source>
</evidence>
<dbReference type="Proteomes" id="UP000728032">
    <property type="component" value="Unassembled WGS sequence"/>
</dbReference>
<feature type="transmembrane region" description="Helical" evidence="1">
    <location>
        <begin position="12"/>
        <end position="31"/>
    </location>
</feature>
<protein>
    <submittedName>
        <fullName evidence="2">Uncharacterized protein</fullName>
    </submittedName>
</protein>
<accession>A0A7R9LS26</accession>
<keyword evidence="1" id="KW-0472">Membrane</keyword>
<keyword evidence="3" id="KW-1185">Reference proteome</keyword>
<evidence type="ECO:0000313" key="2">
    <source>
        <dbReference type="EMBL" id="CAD7646835.1"/>
    </source>
</evidence>
<proteinExistence type="predicted"/>